<dbReference type="InterPro" id="IPR000700">
    <property type="entry name" value="PAS-assoc_C"/>
</dbReference>
<feature type="domain" description="EAL" evidence="4">
    <location>
        <begin position="600"/>
        <end position="853"/>
    </location>
</feature>
<feature type="domain" description="CBS" evidence="6">
    <location>
        <begin position="220"/>
        <end position="280"/>
    </location>
</feature>
<dbReference type="PANTHER" id="PTHR44757">
    <property type="entry name" value="DIGUANYLATE CYCLASE DGCP"/>
    <property type="match status" value="1"/>
</dbReference>
<dbReference type="Gene3D" id="3.20.20.450">
    <property type="entry name" value="EAL domain"/>
    <property type="match status" value="1"/>
</dbReference>
<evidence type="ECO:0000313" key="8">
    <source>
        <dbReference type="Proteomes" id="UP000733744"/>
    </source>
</evidence>
<evidence type="ECO:0000259" key="5">
    <source>
        <dbReference type="PROSITE" id="PS50887"/>
    </source>
</evidence>
<dbReference type="Pfam" id="PF00990">
    <property type="entry name" value="GGDEF"/>
    <property type="match status" value="1"/>
</dbReference>
<dbReference type="CDD" id="cd01949">
    <property type="entry name" value="GGDEF"/>
    <property type="match status" value="1"/>
</dbReference>
<dbReference type="InterPro" id="IPR035919">
    <property type="entry name" value="EAL_sf"/>
</dbReference>
<dbReference type="InterPro" id="IPR000644">
    <property type="entry name" value="CBS_dom"/>
</dbReference>
<dbReference type="PROSITE" id="PS50887">
    <property type="entry name" value="GGDEF"/>
    <property type="match status" value="1"/>
</dbReference>
<feature type="domain" description="GGDEF" evidence="5">
    <location>
        <begin position="453"/>
        <end position="591"/>
    </location>
</feature>
<evidence type="ECO:0000313" key="7">
    <source>
        <dbReference type="EMBL" id="TRX02999.1"/>
    </source>
</evidence>
<dbReference type="SUPFAM" id="SSF54631">
    <property type="entry name" value="CBS-domain pair"/>
    <property type="match status" value="2"/>
</dbReference>
<dbReference type="InterPro" id="IPR000160">
    <property type="entry name" value="GGDEF_dom"/>
</dbReference>
<dbReference type="InterPro" id="IPR001633">
    <property type="entry name" value="EAL_dom"/>
</dbReference>
<dbReference type="InterPro" id="IPR029787">
    <property type="entry name" value="Nucleotide_cyclase"/>
</dbReference>
<dbReference type="NCBIfam" id="TIGR00254">
    <property type="entry name" value="GGDEF"/>
    <property type="match status" value="1"/>
</dbReference>
<dbReference type="SUPFAM" id="SSF55073">
    <property type="entry name" value="Nucleotide cyclase"/>
    <property type="match status" value="1"/>
</dbReference>
<dbReference type="PANTHER" id="PTHR44757:SF2">
    <property type="entry name" value="BIOFILM ARCHITECTURE MAINTENANCE PROTEIN MBAA"/>
    <property type="match status" value="1"/>
</dbReference>
<dbReference type="PROSITE" id="PS50112">
    <property type="entry name" value="PAS"/>
    <property type="match status" value="1"/>
</dbReference>
<reference evidence="7 8" key="1">
    <citation type="journal article" date="2019" name="Antonie Van Leeuwenhoek">
        <title>Description of 'Ca. Methylobacter oryzae' KRF1, a novel species from the environmentally important Methylobacter clade 2.</title>
        <authorList>
            <person name="Khatri K."/>
            <person name="Mohite J.A."/>
            <person name="Pandit P.S."/>
            <person name="Bahulikar R."/>
            <person name="Rahalkar M.C."/>
        </authorList>
    </citation>
    <scope>NUCLEOTIDE SEQUENCE [LARGE SCALE GENOMIC DNA]</scope>
    <source>
        <strain evidence="7 8">KRF1</strain>
    </source>
</reference>
<dbReference type="CDD" id="cd00130">
    <property type="entry name" value="PAS"/>
    <property type="match status" value="1"/>
</dbReference>
<feature type="domain" description="CBS" evidence="6">
    <location>
        <begin position="93"/>
        <end position="149"/>
    </location>
</feature>
<dbReference type="SMART" id="SM00052">
    <property type="entry name" value="EAL"/>
    <property type="match status" value="1"/>
</dbReference>
<dbReference type="CDD" id="cd01948">
    <property type="entry name" value="EAL"/>
    <property type="match status" value="1"/>
</dbReference>
<dbReference type="SMART" id="SM00086">
    <property type="entry name" value="PAC"/>
    <property type="match status" value="1"/>
</dbReference>
<evidence type="ECO:0000256" key="1">
    <source>
        <dbReference type="PROSITE-ProRule" id="PRU00703"/>
    </source>
</evidence>
<dbReference type="SMART" id="SM00116">
    <property type="entry name" value="CBS"/>
    <property type="match status" value="4"/>
</dbReference>
<dbReference type="Gene3D" id="3.30.70.270">
    <property type="match status" value="1"/>
</dbReference>
<dbReference type="InterPro" id="IPR001610">
    <property type="entry name" value="PAC"/>
</dbReference>
<protein>
    <submittedName>
        <fullName evidence="7">EAL domain-containing protein</fullName>
    </submittedName>
</protein>
<feature type="domain" description="CBS" evidence="6">
    <location>
        <begin position="28"/>
        <end position="86"/>
    </location>
</feature>
<dbReference type="Gene3D" id="3.30.450.20">
    <property type="entry name" value="PAS domain"/>
    <property type="match status" value="1"/>
</dbReference>
<dbReference type="CDD" id="cd09833">
    <property type="entry name" value="CBS_pair_GGDEF_PAS_repeat1"/>
    <property type="match status" value="1"/>
</dbReference>
<dbReference type="SUPFAM" id="SSF55785">
    <property type="entry name" value="PYP-like sensor domain (PAS domain)"/>
    <property type="match status" value="1"/>
</dbReference>
<dbReference type="SUPFAM" id="SSF141868">
    <property type="entry name" value="EAL domain-like"/>
    <property type="match status" value="1"/>
</dbReference>
<dbReference type="Pfam" id="PF00563">
    <property type="entry name" value="EAL"/>
    <property type="match status" value="1"/>
</dbReference>
<dbReference type="Proteomes" id="UP000733744">
    <property type="component" value="Unassembled WGS sequence"/>
</dbReference>
<dbReference type="Pfam" id="PF13426">
    <property type="entry name" value="PAS_9"/>
    <property type="match status" value="1"/>
</dbReference>
<name>A0ABY3CGI3_9GAMM</name>
<sequence>MILSSGLPAHTLEFMSNFDFNAISIKDITQTRLLTCSPDETMHEAAVKMVERNCSAILITVNDQIIGIWTERDVLKLDFSSSGARLRPVSEGMSSPVICINENISLEEVSLKFKKDGVRHYVVVDDKGKQQGIISQTDVINKHNFEFFLVLKTAGSVLKPIPPVIQSTQTMAQAGKLMHSSHSDAIRVEFPDESIGILTERDMVKALASVMLNPLVADYASPNIITVNEHESLYQAKKIMLKHGFRHLGITDNKNNLLGIINLSDILAGFRSTYVEELKESLAHRDALLKDSLKSLGLAKKIIDNTQEGVITTDKYVVIQTCNTGFTRITGYTEAEVIGKTPAIISSGRHDKKFYQAMWDKINKHGFWQGEIWNRRKNGEVYPELLTITEIRDDETDQISNYAAIFSDISQLKSDEEEIKRLAFYDPLTELPNRRLLIDRLVQEQAVTVRSGKNGALFFIDLDHFKNINETLGHSVGDRVLVEVAYRLKICVRDCDTVARISSDEFVVILTELSEQIEPACNEARHIAEKLQHSICQVYSVMNHKLYISSSIGIAMFPEQFGMPDDLLKQAGTAMYRAKESGRNMLQFFEHSMQEAVMERMLIEKELRLALDENQLSLYYQPQVDYHGNLIGAEALVRWNHPKKGFIPPDKFIPIAEECGLIQALGTWVLERSFIHLRQWDKRQVHLPHLAINISPRQFYHPDFMGILGKFVKQYQISPSRIMLEFTEGLLMNDVDAAIDKIKQLKKLGYTFSIDDFGTGYSSLSYLKHLPVDQLKIDKSFVEDITKNEDDAVFVGTIIAIAQHMNLGVVAEGVELKMELDFLKQNGCFCYQGYYFSKPLPEEQFFEQWLKKANQCFN</sequence>
<dbReference type="InterPro" id="IPR000014">
    <property type="entry name" value="PAS"/>
</dbReference>
<dbReference type="InterPro" id="IPR043128">
    <property type="entry name" value="Rev_trsase/Diguanyl_cyclase"/>
</dbReference>
<dbReference type="PROSITE" id="PS50113">
    <property type="entry name" value="PAC"/>
    <property type="match status" value="1"/>
</dbReference>
<dbReference type="Gene3D" id="3.10.580.10">
    <property type="entry name" value="CBS-domain"/>
    <property type="match status" value="2"/>
</dbReference>
<proteinExistence type="predicted"/>
<organism evidence="7 8">
    <name type="scientific">Candidatus Methylobacter oryzae</name>
    <dbReference type="NCBI Taxonomy" id="2497749"/>
    <lineage>
        <taxon>Bacteria</taxon>
        <taxon>Pseudomonadati</taxon>
        <taxon>Pseudomonadota</taxon>
        <taxon>Gammaproteobacteria</taxon>
        <taxon>Methylococcales</taxon>
        <taxon>Methylococcaceae</taxon>
        <taxon>Methylobacter</taxon>
    </lineage>
</organism>
<accession>A0ABY3CGI3</accession>
<evidence type="ECO:0000259" key="2">
    <source>
        <dbReference type="PROSITE" id="PS50112"/>
    </source>
</evidence>
<evidence type="ECO:0000259" key="4">
    <source>
        <dbReference type="PROSITE" id="PS50883"/>
    </source>
</evidence>
<dbReference type="InterPro" id="IPR052155">
    <property type="entry name" value="Biofilm_reg_signaling"/>
</dbReference>
<keyword evidence="8" id="KW-1185">Reference proteome</keyword>
<dbReference type="InterPro" id="IPR046342">
    <property type="entry name" value="CBS_dom_sf"/>
</dbReference>
<dbReference type="Pfam" id="PF00571">
    <property type="entry name" value="CBS"/>
    <property type="match status" value="3"/>
</dbReference>
<keyword evidence="1" id="KW-0129">CBS domain</keyword>
<dbReference type="EMBL" id="RYFG02000009">
    <property type="protein sequence ID" value="TRX02999.1"/>
    <property type="molecule type" value="Genomic_DNA"/>
</dbReference>
<evidence type="ECO:0000259" key="3">
    <source>
        <dbReference type="PROSITE" id="PS50113"/>
    </source>
</evidence>
<dbReference type="SMART" id="SM00267">
    <property type="entry name" value="GGDEF"/>
    <property type="match status" value="1"/>
</dbReference>
<dbReference type="InterPro" id="IPR035965">
    <property type="entry name" value="PAS-like_dom_sf"/>
</dbReference>
<dbReference type="PROSITE" id="PS50883">
    <property type="entry name" value="EAL"/>
    <property type="match status" value="1"/>
</dbReference>
<comment type="caution">
    <text evidence="7">The sequence shown here is derived from an EMBL/GenBank/DDBJ whole genome shotgun (WGS) entry which is preliminary data.</text>
</comment>
<feature type="domain" description="PAC" evidence="3">
    <location>
        <begin position="368"/>
        <end position="421"/>
    </location>
</feature>
<feature type="domain" description="PAS" evidence="2">
    <location>
        <begin position="295"/>
        <end position="341"/>
    </location>
</feature>
<evidence type="ECO:0000259" key="6">
    <source>
        <dbReference type="PROSITE" id="PS51371"/>
    </source>
</evidence>
<dbReference type="PROSITE" id="PS51371">
    <property type="entry name" value="CBS"/>
    <property type="match status" value="3"/>
</dbReference>
<gene>
    <name evidence="7" type="ORF">EKO24_001570</name>
</gene>
<dbReference type="NCBIfam" id="TIGR00229">
    <property type="entry name" value="sensory_box"/>
    <property type="match status" value="1"/>
</dbReference>